<sequence length="97" mass="11360">MASSRIFTEISRFKSQCIDGYSIKKEQFWVMRTEELPQCLRSPTPRLELLQLEKNAYQLSWVSVLQYLYLVTKDSSLVDYSRHNSNSLCSFNISQSP</sequence>
<reference evidence="1 2" key="1">
    <citation type="submission" date="2019-09" db="EMBL/GenBank/DDBJ databases">
        <authorList>
            <person name="Ou C."/>
        </authorList>
    </citation>
    <scope>NUCLEOTIDE SEQUENCE [LARGE SCALE GENOMIC DNA]</scope>
    <source>
        <strain evidence="1">S2</strain>
        <tissue evidence="1">Leaf</tissue>
    </source>
</reference>
<reference evidence="1 2" key="3">
    <citation type="submission" date="2019-11" db="EMBL/GenBank/DDBJ databases">
        <title>A de novo genome assembly of a pear dwarfing rootstock.</title>
        <authorList>
            <person name="Wang F."/>
            <person name="Wang J."/>
            <person name="Li S."/>
            <person name="Zhang Y."/>
            <person name="Fang M."/>
            <person name="Ma L."/>
            <person name="Zhao Y."/>
            <person name="Jiang S."/>
        </authorList>
    </citation>
    <scope>NUCLEOTIDE SEQUENCE [LARGE SCALE GENOMIC DNA]</scope>
    <source>
        <strain evidence="1">S2</strain>
        <tissue evidence="1">Leaf</tissue>
    </source>
</reference>
<proteinExistence type="predicted"/>
<evidence type="ECO:0000313" key="2">
    <source>
        <dbReference type="Proteomes" id="UP000327157"/>
    </source>
</evidence>
<keyword evidence="2" id="KW-1185">Reference proteome</keyword>
<reference evidence="2" key="2">
    <citation type="submission" date="2019-10" db="EMBL/GenBank/DDBJ databases">
        <title>A de novo genome assembly of a pear dwarfing rootstock.</title>
        <authorList>
            <person name="Wang F."/>
            <person name="Wang J."/>
            <person name="Li S."/>
            <person name="Zhang Y."/>
            <person name="Fang M."/>
            <person name="Ma L."/>
            <person name="Zhao Y."/>
            <person name="Jiang S."/>
        </authorList>
    </citation>
    <scope>NUCLEOTIDE SEQUENCE [LARGE SCALE GENOMIC DNA]</scope>
</reference>
<dbReference type="Proteomes" id="UP000327157">
    <property type="component" value="Chromosome 14"/>
</dbReference>
<name>A0A5N5G5D5_9ROSA</name>
<protein>
    <submittedName>
        <fullName evidence="1">Uncharacterized protein</fullName>
    </submittedName>
</protein>
<dbReference type="EMBL" id="SMOL01000553">
    <property type="protein sequence ID" value="KAB2608642.1"/>
    <property type="molecule type" value="Genomic_DNA"/>
</dbReference>
<gene>
    <name evidence="1" type="ORF">D8674_011810</name>
</gene>
<evidence type="ECO:0000313" key="1">
    <source>
        <dbReference type="EMBL" id="KAB2608642.1"/>
    </source>
</evidence>
<accession>A0A5N5G5D5</accession>
<organism evidence="1 2">
    <name type="scientific">Pyrus ussuriensis x Pyrus communis</name>
    <dbReference type="NCBI Taxonomy" id="2448454"/>
    <lineage>
        <taxon>Eukaryota</taxon>
        <taxon>Viridiplantae</taxon>
        <taxon>Streptophyta</taxon>
        <taxon>Embryophyta</taxon>
        <taxon>Tracheophyta</taxon>
        <taxon>Spermatophyta</taxon>
        <taxon>Magnoliopsida</taxon>
        <taxon>eudicotyledons</taxon>
        <taxon>Gunneridae</taxon>
        <taxon>Pentapetalae</taxon>
        <taxon>rosids</taxon>
        <taxon>fabids</taxon>
        <taxon>Rosales</taxon>
        <taxon>Rosaceae</taxon>
        <taxon>Amygdaloideae</taxon>
        <taxon>Maleae</taxon>
        <taxon>Pyrus</taxon>
    </lineage>
</organism>
<comment type="caution">
    <text evidence="1">The sequence shown here is derived from an EMBL/GenBank/DDBJ whole genome shotgun (WGS) entry which is preliminary data.</text>
</comment>
<dbReference type="AlphaFoldDB" id="A0A5N5G5D5"/>